<dbReference type="EMBL" id="BMVB01000003">
    <property type="protein sequence ID" value="GHC38888.1"/>
    <property type="molecule type" value="Genomic_DNA"/>
</dbReference>
<dbReference type="Proteomes" id="UP000646244">
    <property type="component" value="Unassembled WGS sequence"/>
</dbReference>
<evidence type="ECO:0000313" key="2">
    <source>
        <dbReference type="EMBL" id="GHC38888.1"/>
    </source>
</evidence>
<dbReference type="InterPro" id="IPR051604">
    <property type="entry name" value="Ergot_Alk_Oxidoreductase"/>
</dbReference>
<sequence length="284" mass="29512">MIVVTGATGNIGRSLTRQLLAEGASVRALSRNPESAGLPAEAEVVQADLTGSGSFDRALRGAEALYLNLAAGGGGAVGQVIDAAVEAGVRRIVLNSSLSVTGTPADDENFIARMHVAAEQAVRASGLEWTFVRGGMYATNALDWAEGIRAAGVVRGPYPEAAAAPVHEDDLAAVATRALLDGSGDLVGKAPYVTGPQAVTLAGQVAAIGRAIGREVRFERVSPETAAEELVARGLPKEAAFQLIGYFGSSVGTDPLITDEVQRITGRPARTFEEWARDHAHDFR</sequence>
<evidence type="ECO:0000313" key="3">
    <source>
        <dbReference type="Proteomes" id="UP000646244"/>
    </source>
</evidence>
<organism evidence="2 3">
    <name type="scientific">Streptomyces cinnamoneus</name>
    <name type="common">Streptoverticillium cinnamoneum</name>
    <dbReference type="NCBI Taxonomy" id="53446"/>
    <lineage>
        <taxon>Bacteria</taxon>
        <taxon>Bacillati</taxon>
        <taxon>Actinomycetota</taxon>
        <taxon>Actinomycetes</taxon>
        <taxon>Kitasatosporales</taxon>
        <taxon>Streptomycetaceae</taxon>
        <taxon>Streptomyces</taxon>
        <taxon>Streptomyces cinnamoneus group</taxon>
    </lineage>
</organism>
<reference evidence="2" key="1">
    <citation type="journal article" date="2014" name="Int. J. Syst. Evol. Microbiol.">
        <title>Complete genome sequence of Corynebacterium casei LMG S-19264T (=DSM 44701T), isolated from a smear-ripened cheese.</title>
        <authorList>
            <consortium name="US DOE Joint Genome Institute (JGI-PGF)"/>
            <person name="Walter F."/>
            <person name="Albersmeier A."/>
            <person name="Kalinowski J."/>
            <person name="Ruckert C."/>
        </authorList>
    </citation>
    <scope>NUCLEOTIDE SEQUENCE</scope>
    <source>
        <strain evidence="2">JCM 4633</strain>
    </source>
</reference>
<dbReference type="RefSeq" id="WP_190108464.1">
    <property type="nucleotide sequence ID" value="NZ_BMVB01000003.1"/>
</dbReference>
<name>A0A918TBS4_STRCJ</name>
<dbReference type="Pfam" id="PF13460">
    <property type="entry name" value="NAD_binding_10"/>
    <property type="match status" value="1"/>
</dbReference>
<dbReference type="InterPro" id="IPR016040">
    <property type="entry name" value="NAD(P)-bd_dom"/>
</dbReference>
<proteinExistence type="predicted"/>
<dbReference type="PANTHER" id="PTHR43162">
    <property type="match status" value="1"/>
</dbReference>
<reference evidence="2" key="2">
    <citation type="submission" date="2020-09" db="EMBL/GenBank/DDBJ databases">
        <authorList>
            <person name="Sun Q."/>
            <person name="Ohkuma M."/>
        </authorList>
    </citation>
    <scope>NUCLEOTIDE SEQUENCE</scope>
    <source>
        <strain evidence="2">JCM 4633</strain>
    </source>
</reference>
<dbReference type="Gene3D" id="3.40.50.720">
    <property type="entry name" value="NAD(P)-binding Rossmann-like Domain"/>
    <property type="match status" value="1"/>
</dbReference>
<dbReference type="PANTHER" id="PTHR43162:SF1">
    <property type="entry name" value="PRESTALK A DIFFERENTIATION PROTEIN A"/>
    <property type="match status" value="1"/>
</dbReference>
<dbReference type="SUPFAM" id="SSF51735">
    <property type="entry name" value="NAD(P)-binding Rossmann-fold domains"/>
    <property type="match status" value="1"/>
</dbReference>
<dbReference type="AlphaFoldDB" id="A0A918TBS4"/>
<feature type="domain" description="NAD(P)-binding" evidence="1">
    <location>
        <begin position="6"/>
        <end position="180"/>
    </location>
</feature>
<accession>A0A918TBS4</accession>
<gene>
    <name evidence="2" type="ORF">GCM10010507_10670</name>
</gene>
<evidence type="ECO:0000259" key="1">
    <source>
        <dbReference type="Pfam" id="PF13460"/>
    </source>
</evidence>
<protein>
    <submittedName>
        <fullName evidence="2">Nucleotide-diphosphate-sugar epimerase</fullName>
    </submittedName>
</protein>
<comment type="caution">
    <text evidence="2">The sequence shown here is derived from an EMBL/GenBank/DDBJ whole genome shotgun (WGS) entry which is preliminary data.</text>
</comment>
<dbReference type="InterPro" id="IPR036291">
    <property type="entry name" value="NAD(P)-bd_dom_sf"/>
</dbReference>